<comment type="caution">
    <text evidence="1">The sequence shown here is derived from an EMBL/GenBank/DDBJ whole genome shotgun (WGS) entry which is preliminary data.</text>
</comment>
<evidence type="ECO:0000313" key="1">
    <source>
        <dbReference type="EMBL" id="KAG8174754.1"/>
    </source>
</evidence>
<evidence type="ECO:0000313" key="2">
    <source>
        <dbReference type="Proteomes" id="UP000827092"/>
    </source>
</evidence>
<reference evidence="1 2" key="1">
    <citation type="journal article" date="2022" name="Nat. Ecol. Evol.">
        <title>A masculinizing supergene underlies an exaggerated male reproductive morph in a spider.</title>
        <authorList>
            <person name="Hendrickx F."/>
            <person name="De Corte Z."/>
            <person name="Sonet G."/>
            <person name="Van Belleghem S.M."/>
            <person name="Kostlbacher S."/>
            <person name="Vangestel C."/>
        </authorList>
    </citation>
    <scope>NUCLEOTIDE SEQUENCE [LARGE SCALE GENOMIC DNA]</scope>
    <source>
        <strain evidence="1">W744_W776</strain>
    </source>
</reference>
<dbReference type="AlphaFoldDB" id="A0AAV6TS49"/>
<accession>A0AAV6TS49</accession>
<keyword evidence="2" id="KW-1185">Reference proteome</keyword>
<protein>
    <submittedName>
        <fullName evidence="1">Uncharacterized protein</fullName>
    </submittedName>
</protein>
<dbReference type="EMBL" id="JAFNEN010001151">
    <property type="protein sequence ID" value="KAG8174754.1"/>
    <property type="molecule type" value="Genomic_DNA"/>
</dbReference>
<organism evidence="1 2">
    <name type="scientific">Oedothorax gibbosus</name>
    <dbReference type="NCBI Taxonomy" id="931172"/>
    <lineage>
        <taxon>Eukaryota</taxon>
        <taxon>Metazoa</taxon>
        <taxon>Ecdysozoa</taxon>
        <taxon>Arthropoda</taxon>
        <taxon>Chelicerata</taxon>
        <taxon>Arachnida</taxon>
        <taxon>Araneae</taxon>
        <taxon>Araneomorphae</taxon>
        <taxon>Entelegynae</taxon>
        <taxon>Araneoidea</taxon>
        <taxon>Linyphiidae</taxon>
        <taxon>Erigoninae</taxon>
        <taxon>Oedothorax</taxon>
    </lineage>
</organism>
<proteinExistence type="predicted"/>
<dbReference type="Proteomes" id="UP000827092">
    <property type="component" value="Unassembled WGS sequence"/>
</dbReference>
<gene>
    <name evidence="1" type="ORF">JTE90_019374</name>
</gene>
<sequence length="72" mass="8302">MLADHYSESSRLTYNQEDKKLNKFIEKTLLHARTFKTDDTFLHPSPKQELERAINHIPAHKSPGKDLSLVNG</sequence>
<name>A0AAV6TS49_9ARAC</name>